<dbReference type="SUPFAM" id="SSF47598">
    <property type="entry name" value="Ribbon-helix-helix"/>
    <property type="match status" value="1"/>
</dbReference>
<name>A0A9D5Q555_9BACT</name>
<dbReference type="AlphaFoldDB" id="A0A9D5Q555"/>
<dbReference type="InterPro" id="IPR035069">
    <property type="entry name" value="TTHA1013/TTHA0281-like"/>
</dbReference>
<gene>
    <name evidence="1" type="ORF">GF339_04940</name>
</gene>
<accession>A0A9D5Q555</accession>
<dbReference type="InterPro" id="IPR008651">
    <property type="entry name" value="Uncharacterised_HicB"/>
</dbReference>
<sequence>MLSYKGYLGQVEFDPDAKVFYGRVLNTRDTITFQSEQAATLEEEFQTSIDTYLAFCEELGEAPEKPYSGKFVLRLSPEGHRAVALAAQLAHKSLNAWAAEHLVEIAQEELEQAR</sequence>
<dbReference type="Proteomes" id="UP000649604">
    <property type="component" value="Unassembled WGS sequence"/>
</dbReference>
<dbReference type="EMBL" id="WJJP01000156">
    <property type="protein sequence ID" value="MBD3323907.1"/>
    <property type="molecule type" value="Genomic_DNA"/>
</dbReference>
<reference evidence="1" key="1">
    <citation type="submission" date="2019-11" db="EMBL/GenBank/DDBJ databases">
        <title>Microbial mats filling the niche in hypersaline microbial mats.</title>
        <authorList>
            <person name="Wong H.L."/>
            <person name="Macleod F.I."/>
            <person name="White R.A. III"/>
            <person name="Burns B.P."/>
        </authorList>
    </citation>
    <scope>NUCLEOTIDE SEQUENCE</scope>
    <source>
        <strain evidence="1">Rbin_158</strain>
    </source>
</reference>
<dbReference type="GO" id="GO:0006355">
    <property type="term" value="P:regulation of DNA-templated transcription"/>
    <property type="evidence" value="ECO:0007669"/>
    <property type="project" value="InterPro"/>
</dbReference>
<dbReference type="Pfam" id="PF05534">
    <property type="entry name" value="HicB"/>
    <property type="match status" value="1"/>
</dbReference>
<proteinExistence type="predicted"/>
<comment type="caution">
    <text evidence="1">The sequence shown here is derived from an EMBL/GenBank/DDBJ whole genome shotgun (WGS) entry which is preliminary data.</text>
</comment>
<organism evidence="1 2">
    <name type="scientific">candidate division KSB3 bacterium</name>
    <dbReference type="NCBI Taxonomy" id="2044937"/>
    <lineage>
        <taxon>Bacteria</taxon>
        <taxon>candidate division KSB3</taxon>
    </lineage>
</organism>
<protein>
    <submittedName>
        <fullName evidence="1">Toxin-antitoxin system HicB family antitoxin</fullName>
    </submittedName>
</protein>
<evidence type="ECO:0000313" key="1">
    <source>
        <dbReference type="EMBL" id="MBD3323907.1"/>
    </source>
</evidence>
<dbReference type="SUPFAM" id="SSF143100">
    <property type="entry name" value="TTHA1013/TTHA0281-like"/>
    <property type="match status" value="1"/>
</dbReference>
<dbReference type="InterPro" id="IPR010985">
    <property type="entry name" value="Ribbon_hlx_hlx"/>
</dbReference>
<evidence type="ECO:0000313" key="2">
    <source>
        <dbReference type="Proteomes" id="UP000649604"/>
    </source>
</evidence>